<dbReference type="SUPFAM" id="SSF53756">
    <property type="entry name" value="UDP-Glycosyltransferase/glycogen phosphorylase"/>
    <property type="match status" value="1"/>
</dbReference>
<name>A0ABT7X1P0_9BACE</name>
<keyword evidence="4" id="KW-1185">Reference proteome</keyword>
<evidence type="ECO:0000313" key="4">
    <source>
        <dbReference type="Proteomes" id="UP001167871"/>
    </source>
</evidence>
<dbReference type="PANTHER" id="PTHR46401:SF2">
    <property type="entry name" value="GLYCOSYLTRANSFERASE WBBK-RELATED"/>
    <property type="match status" value="1"/>
</dbReference>
<accession>A0ABT7X1P0</accession>
<reference evidence="3" key="1">
    <citation type="submission" date="2023-06" db="EMBL/GenBank/DDBJ databases">
        <authorList>
            <person name="Zeman M."/>
            <person name="Kubasova T."/>
            <person name="Jahodarova E."/>
            <person name="Nykrynova M."/>
            <person name="Rychlik I."/>
        </authorList>
    </citation>
    <scope>NUCLEOTIDE SEQUENCE</scope>
    <source>
        <strain evidence="3">84_SSukc20</strain>
    </source>
</reference>
<reference evidence="3" key="2">
    <citation type="submission" date="2024-05" db="EMBL/GenBank/DDBJ databases">
        <title>Identification and characterization of horizontal gene transfer across gut microbiota members of farm animals based on homology search.</title>
        <authorList>
            <person name="Schwarzerova J."/>
            <person name="Nykrynova M."/>
            <person name="Jureckova K."/>
            <person name="Cejkova D."/>
            <person name="Rychlik I."/>
        </authorList>
    </citation>
    <scope>NUCLEOTIDE SEQUENCE</scope>
    <source>
        <strain evidence="3">84_SSukc20</strain>
    </source>
</reference>
<dbReference type="InterPro" id="IPR001296">
    <property type="entry name" value="Glyco_trans_1"/>
</dbReference>
<evidence type="ECO:0000313" key="3">
    <source>
        <dbReference type="EMBL" id="MDN0047998.1"/>
    </source>
</evidence>
<dbReference type="EMBL" id="JAUEII010000002">
    <property type="protein sequence ID" value="MDN0047998.1"/>
    <property type="molecule type" value="Genomic_DNA"/>
</dbReference>
<proteinExistence type="predicted"/>
<dbReference type="RefSeq" id="WP_087406817.1">
    <property type="nucleotide sequence ID" value="NZ_JACJKZ010000077.1"/>
</dbReference>
<dbReference type="GO" id="GO:0016757">
    <property type="term" value="F:glycosyltransferase activity"/>
    <property type="evidence" value="ECO:0007669"/>
    <property type="project" value="UniProtKB-KW"/>
</dbReference>
<keyword evidence="1 3" id="KW-0808">Transferase</keyword>
<gene>
    <name evidence="3" type="ORF">QVO10_01125</name>
</gene>
<comment type="caution">
    <text evidence="3">The sequence shown here is derived from an EMBL/GenBank/DDBJ whole genome shotgun (WGS) entry which is preliminary data.</text>
</comment>
<dbReference type="PANTHER" id="PTHR46401">
    <property type="entry name" value="GLYCOSYLTRANSFERASE WBBK-RELATED"/>
    <property type="match status" value="1"/>
</dbReference>
<evidence type="ECO:0000256" key="1">
    <source>
        <dbReference type="ARBA" id="ARBA00022679"/>
    </source>
</evidence>
<protein>
    <submittedName>
        <fullName evidence="3">Glycosyltransferase</fullName>
        <ecNumber evidence="3">2.4.-.-</ecNumber>
    </submittedName>
</protein>
<dbReference type="EC" id="2.4.-.-" evidence="3"/>
<feature type="domain" description="Glycosyl transferase family 1" evidence="2">
    <location>
        <begin position="204"/>
        <end position="303"/>
    </location>
</feature>
<organism evidence="3 4">
    <name type="scientific">Bacteroides gallinaceum</name>
    <dbReference type="NCBI Taxonomy" id="1462571"/>
    <lineage>
        <taxon>Bacteria</taxon>
        <taxon>Pseudomonadati</taxon>
        <taxon>Bacteroidota</taxon>
        <taxon>Bacteroidia</taxon>
        <taxon>Bacteroidales</taxon>
        <taxon>Bacteroidaceae</taxon>
        <taxon>Bacteroides</taxon>
    </lineage>
</organism>
<dbReference type="Pfam" id="PF00534">
    <property type="entry name" value="Glycos_transf_1"/>
    <property type="match status" value="1"/>
</dbReference>
<keyword evidence="3" id="KW-0328">Glycosyltransferase</keyword>
<dbReference type="Proteomes" id="UP001167871">
    <property type="component" value="Unassembled WGS sequence"/>
</dbReference>
<sequence>MMEFVFFHRATCCGHSITRSFAPLIAELKKRYLVREYNVPYAGAHPLNILRNILFVRKHRSKTGVNHVTGDIHYCILGLMGVQSILTVHDDYAIIKAPNVWNRIYKWIFWIYLPIKLADRTDCITEETYRKVRRYVHSRKMGVFTPHAVDVGYHFFPHQLDKSCPRILQIGTDPQKNLESTIRMLAGQKCHLRVVREMTPAQHKLARALNVNYSNVYNLTDEEMLQEYEKADIVVFPSIYEGFGMPIMEAQAIGRAVITTRRAPMDWVAGKDAALLDNPLDIQEYRTLFERLVRDDNYRAQVIVAGLENVKRFRPEMVVERYISRI</sequence>
<evidence type="ECO:0000259" key="2">
    <source>
        <dbReference type="Pfam" id="PF00534"/>
    </source>
</evidence>
<dbReference type="Gene3D" id="3.40.50.2000">
    <property type="entry name" value="Glycogen Phosphorylase B"/>
    <property type="match status" value="2"/>
</dbReference>